<name>A0ACC2E688_DIPCM</name>
<evidence type="ECO:0000313" key="2">
    <source>
        <dbReference type="Proteomes" id="UP001162992"/>
    </source>
</evidence>
<organism evidence="1 2">
    <name type="scientific">Diphasiastrum complanatum</name>
    <name type="common">Issler's clubmoss</name>
    <name type="synonym">Lycopodium complanatum</name>
    <dbReference type="NCBI Taxonomy" id="34168"/>
    <lineage>
        <taxon>Eukaryota</taxon>
        <taxon>Viridiplantae</taxon>
        <taxon>Streptophyta</taxon>
        <taxon>Embryophyta</taxon>
        <taxon>Tracheophyta</taxon>
        <taxon>Lycopodiopsida</taxon>
        <taxon>Lycopodiales</taxon>
        <taxon>Lycopodiaceae</taxon>
        <taxon>Lycopodioideae</taxon>
        <taxon>Diphasiastrum</taxon>
    </lineage>
</organism>
<gene>
    <name evidence="1" type="ORF">O6H91_03G051900</name>
</gene>
<evidence type="ECO:0000313" key="1">
    <source>
        <dbReference type="EMBL" id="KAJ7562002.1"/>
    </source>
</evidence>
<accession>A0ACC2E688</accession>
<proteinExistence type="predicted"/>
<dbReference type="EMBL" id="CM055094">
    <property type="protein sequence ID" value="KAJ7562002.1"/>
    <property type="molecule type" value="Genomic_DNA"/>
</dbReference>
<dbReference type="Proteomes" id="UP001162992">
    <property type="component" value="Chromosome 3"/>
</dbReference>
<comment type="caution">
    <text evidence="1">The sequence shown here is derived from an EMBL/GenBank/DDBJ whole genome shotgun (WGS) entry which is preliminary data.</text>
</comment>
<keyword evidence="2" id="KW-1185">Reference proteome</keyword>
<protein>
    <submittedName>
        <fullName evidence="1">Uncharacterized protein</fullName>
    </submittedName>
</protein>
<reference evidence="2" key="1">
    <citation type="journal article" date="2024" name="Proc. Natl. Acad. Sci. U.S.A.">
        <title>Extraordinary preservation of gene collinearity over three hundred million years revealed in homosporous lycophytes.</title>
        <authorList>
            <person name="Li C."/>
            <person name="Wickell D."/>
            <person name="Kuo L.Y."/>
            <person name="Chen X."/>
            <person name="Nie B."/>
            <person name="Liao X."/>
            <person name="Peng D."/>
            <person name="Ji J."/>
            <person name="Jenkins J."/>
            <person name="Williams M."/>
            <person name="Shu S."/>
            <person name="Plott C."/>
            <person name="Barry K."/>
            <person name="Rajasekar S."/>
            <person name="Grimwood J."/>
            <person name="Han X."/>
            <person name="Sun S."/>
            <person name="Hou Z."/>
            <person name="He W."/>
            <person name="Dai G."/>
            <person name="Sun C."/>
            <person name="Schmutz J."/>
            <person name="Leebens-Mack J.H."/>
            <person name="Li F.W."/>
            <person name="Wang L."/>
        </authorList>
    </citation>
    <scope>NUCLEOTIDE SEQUENCE [LARGE SCALE GENOMIC DNA]</scope>
    <source>
        <strain evidence="2">cv. PW_Plant_1</strain>
    </source>
</reference>
<sequence>MLHYSSFVATQTASINNQIFYHQIRNSMQQKAVAAAMGKQVKETVQVRADLSGWWEWISGLLCVAVDVLLQRVKAWHLPQRLHLPMAARLSCIITGATSGIGLYTAEQLAKAGAHVLLACRNTQAAHELVRRWQMDQAQIGGPPIDVGVMELNLMSLASVRAFAELWEAQQRPLHLLINNAGVFSMGGSQRFSEDGYEEHMQVNHLAPALLTMLLMPALLRSAPSRVVHVNSVMHRLALIDPEDLSLTSGKRKYNSTLGYSGSKLAQLLFSNILQKKLPKEAGIDIIAVHPGEVITKIVRTTPKLMQQLYNMSSFLLFTPLEGARSILFCATDSSVQEYAQGARNLAYESVPYFTSSCNAVKVAKQARDMDMALKIWNKTLKLVNLPPDYLDQILKEQSYPCHLIMQSV</sequence>